<dbReference type="Proteomes" id="UP000789342">
    <property type="component" value="Unassembled WGS sequence"/>
</dbReference>
<dbReference type="AlphaFoldDB" id="A0A9N8ZM43"/>
<keyword evidence="3" id="KW-1185">Reference proteome</keyword>
<sequence>MVSLLPTECLPQIFENLSEDRKTLHSCLLVNKTWCLNVVKILWSQPFHLINICNHDSETHTCSRTSKQRLIQSFKLISVYLSFLPKSERLILTNNKVKLSTFIEPIYNYIKFLRYLDLEELFVVVGGWKHCLFLSPDQLSYYPPKRRGQPHSSSSGNGGSLASRLKQSDSKKKLVNAVKSVKSLAHGVLRRTKSTNFAQAKENFPVSVERLVSYSLAKLIIRECVNLKSLSINTTITNSIEYQCKCLDQNFIIDRTFNHRNIESIEEASNLRLFRQNVPEEHLLIATYPGANICLPPLVEFVCTTRGSKWRLFHALSLICKQLRKICVDMGGYTNWSPLSVSYTEPQMQELEWESKNLATLIQSQDSLEQFTLLRGEVGLLTILVALKSQINSLRYLELINIDTNLSQRDSIKYINDFSNLHTLKFDSCQLVDIVMRPFVEGRSGLQLSTIEIVDTSVSMEIVTKIIKNANASLRSLILDKNKYDYYESNNGNNIIETTAKYCPNLMDFTSPVATSEIPQLITLFTLCPMLVSVSFVHSFDDHDYMEQQLSDTTNSSSNQEGTSAIDVDWLLEKMSDQKLAQNLRHLSIRAPWSFSPVTLENYLTTCDPPLRSLEFSHFFSDDHLGVILRCLNGKLRNLKLETSDELSDELQVEALTQLENFQVHKLRAESFPAAVDH</sequence>
<gene>
    <name evidence="2" type="ORF">AMORRO_LOCUS3227</name>
</gene>
<protein>
    <submittedName>
        <fullName evidence="2">8570_t:CDS:1</fullName>
    </submittedName>
</protein>
<evidence type="ECO:0000313" key="3">
    <source>
        <dbReference type="Proteomes" id="UP000789342"/>
    </source>
</evidence>
<reference evidence="2" key="1">
    <citation type="submission" date="2021-06" db="EMBL/GenBank/DDBJ databases">
        <authorList>
            <person name="Kallberg Y."/>
            <person name="Tangrot J."/>
            <person name="Rosling A."/>
        </authorList>
    </citation>
    <scope>NUCLEOTIDE SEQUENCE</scope>
    <source>
        <strain evidence="2">CL551</strain>
    </source>
</reference>
<evidence type="ECO:0000256" key="1">
    <source>
        <dbReference type="SAM" id="MobiDB-lite"/>
    </source>
</evidence>
<dbReference type="EMBL" id="CAJVPV010001535">
    <property type="protein sequence ID" value="CAG8500492.1"/>
    <property type="molecule type" value="Genomic_DNA"/>
</dbReference>
<comment type="caution">
    <text evidence="2">The sequence shown here is derived from an EMBL/GenBank/DDBJ whole genome shotgun (WGS) entry which is preliminary data.</text>
</comment>
<organism evidence="2 3">
    <name type="scientific">Acaulospora morrowiae</name>
    <dbReference type="NCBI Taxonomy" id="94023"/>
    <lineage>
        <taxon>Eukaryota</taxon>
        <taxon>Fungi</taxon>
        <taxon>Fungi incertae sedis</taxon>
        <taxon>Mucoromycota</taxon>
        <taxon>Glomeromycotina</taxon>
        <taxon>Glomeromycetes</taxon>
        <taxon>Diversisporales</taxon>
        <taxon>Acaulosporaceae</taxon>
        <taxon>Acaulospora</taxon>
    </lineage>
</organism>
<name>A0A9N8ZM43_9GLOM</name>
<feature type="region of interest" description="Disordered" evidence="1">
    <location>
        <begin position="144"/>
        <end position="171"/>
    </location>
</feature>
<accession>A0A9N8ZM43</accession>
<dbReference type="OrthoDB" id="2398929at2759"/>
<proteinExistence type="predicted"/>
<evidence type="ECO:0000313" key="2">
    <source>
        <dbReference type="EMBL" id="CAG8500492.1"/>
    </source>
</evidence>